<name>A0AAU8JBY7_9CYAN</name>
<accession>A0AAU8JBY7</accession>
<organism evidence="1">
    <name type="scientific">Planktothricoides raciborskii GIHE-MW2</name>
    <dbReference type="NCBI Taxonomy" id="2792601"/>
    <lineage>
        <taxon>Bacteria</taxon>
        <taxon>Bacillati</taxon>
        <taxon>Cyanobacteriota</taxon>
        <taxon>Cyanophyceae</taxon>
        <taxon>Oscillatoriophycideae</taxon>
        <taxon>Oscillatoriales</taxon>
        <taxon>Oscillatoriaceae</taxon>
        <taxon>Planktothricoides</taxon>
    </lineage>
</organism>
<gene>
    <name evidence="1" type="ORF">ABWT76_004970</name>
</gene>
<dbReference type="RefSeq" id="WP_231636589.1">
    <property type="nucleotide sequence ID" value="NZ_CP159837.1"/>
</dbReference>
<proteinExistence type="predicted"/>
<protein>
    <submittedName>
        <fullName evidence="1">DUF29 domain-containing protein</fullName>
    </submittedName>
</protein>
<dbReference type="Gene3D" id="1.20.1220.20">
    <property type="entry name" value="Uncharcterised protein PF01724"/>
    <property type="match status" value="1"/>
</dbReference>
<evidence type="ECO:0000313" key="1">
    <source>
        <dbReference type="EMBL" id="XCM36226.1"/>
    </source>
</evidence>
<dbReference type="EMBL" id="CP159837">
    <property type="protein sequence ID" value="XCM36226.1"/>
    <property type="molecule type" value="Genomic_DNA"/>
</dbReference>
<sequence length="35" mass="4187">MTLSQVKQKTLYDQDYLQWIEATLKLLRVGGAYRR</sequence>
<reference evidence="1" key="1">
    <citation type="submission" date="2024-07" db="EMBL/GenBank/DDBJ databases">
        <authorList>
            <person name="Kim Y.J."/>
            <person name="Jeong J.Y."/>
        </authorList>
    </citation>
    <scope>NUCLEOTIDE SEQUENCE</scope>
    <source>
        <strain evidence="1">GIHE-MW2</strain>
    </source>
</reference>
<dbReference type="AlphaFoldDB" id="A0AAU8JBY7"/>